<dbReference type="PANTHER" id="PTHR12128:SF66">
    <property type="entry name" value="4-HYDROXY-2-OXOGLUTARATE ALDOLASE, MITOCHONDRIAL"/>
    <property type="match status" value="1"/>
</dbReference>
<comment type="similarity">
    <text evidence="1 3">Belongs to the DapA family.</text>
</comment>
<dbReference type="CDD" id="cd00408">
    <property type="entry name" value="DHDPS-like"/>
    <property type="match status" value="1"/>
</dbReference>
<feature type="binding site" evidence="5">
    <location>
        <position position="46"/>
    </location>
    <ligand>
        <name>pyruvate</name>
        <dbReference type="ChEBI" id="CHEBI:15361"/>
    </ligand>
</feature>
<dbReference type="SMART" id="SM01130">
    <property type="entry name" value="DHDPS"/>
    <property type="match status" value="1"/>
</dbReference>
<accession>A0A5C4R7J1</accession>
<evidence type="ECO:0000256" key="3">
    <source>
        <dbReference type="PIRNR" id="PIRNR001365"/>
    </source>
</evidence>
<dbReference type="Gene3D" id="3.20.20.70">
    <property type="entry name" value="Aldolase class I"/>
    <property type="match status" value="1"/>
</dbReference>
<organism evidence="6 7">
    <name type="scientific">Paracoccus haeundaensis</name>
    <dbReference type="NCBI Taxonomy" id="225362"/>
    <lineage>
        <taxon>Bacteria</taxon>
        <taxon>Pseudomonadati</taxon>
        <taxon>Pseudomonadota</taxon>
        <taxon>Alphaproteobacteria</taxon>
        <taxon>Rhodobacterales</taxon>
        <taxon>Paracoccaceae</taxon>
        <taxon>Paracoccus</taxon>
    </lineage>
</organism>
<evidence type="ECO:0000256" key="5">
    <source>
        <dbReference type="PIRSR" id="PIRSR001365-2"/>
    </source>
</evidence>
<name>A0A5C4R7J1_9RHOB</name>
<reference evidence="6 7" key="1">
    <citation type="submission" date="2019-06" db="EMBL/GenBank/DDBJ databases">
        <authorList>
            <person name="Li J."/>
        </authorList>
    </citation>
    <scope>NUCLEOTIDE SEQUENCE [LARGE SCALE GENOMIC DNA]</scope>
    <source>
        <strain evidence="6 7">CGMCC 1.8012</strain>
    </source>
</reference>
<evidence type="ECO:0000313" key="6">
    <source>
        <dbReference type="EMBL" id="TNH39878.1"/>
    </source>
</evidence>
<dbReference type="SUPFAM" id="SSF51569">
    <property type="entry name" value="Aldolase"/>
    <property type="match status" value="1"/>
</dbReference>
<feature type="active site" description="Schiff-base intermediate with substrate" evidence="4">
    <location>
        <position position="162"/>
    </location>
</feature>
<proteinExistence type="inferred from homology"/>
<dbReference type="PIRSF" id="PIRSF001365">
    <property type="entry name" value="DHDPS"/>
    <property type="match status" value="1"/>
</dbReference>
<dbReference type="PRINTS" id="PR00146">
    <property type="entry name" value="DHPICSNTHASE"/>
</dbReference>
<dbReference type="EMBL" id="VDDC01000012">
    <property type="protein sequence ID" value="TNH39878.1"/>
    <property type="molecule type" value="Genomic_DNA"/>
</dbReference>
<comment type="caution">
    <text evidence="6">The sequence shown here is derived from an EMBL/GenBank/DDBJ whole genome shotgun (WGS) entry which is preliminary data.</text>
</comment>
<evidence type="ECO:0000256" key="4">
    <source>
        <dbReference type="PIRSR" id="PIRSR001365-1"/>
    </source>
</evidence>
<evidence type="ECO:0000313" key="7">
    <source>
        <dbReference type="Proteomes" id="UP000304880"/>
    </source>
</evidence>
<dbReference type="InterPro" id="IPR013785">
    <property type="entry name" value="Aldolase_TIM"/>
</dbReference>
<keyword evidence="2 3" id="KW-0456">Lyase</keyword>
<dbReference type="AlphaFoldDB" id="A0A5C4R7J1"/>
<dbReference type="Proteomes" id="UP000304880">
    <property type="component" value="Unassembled WGS sequence"/>
</dbReference>
<dbReference type="RefSeq" id="WP_045998838.1">
    <property type="nucleotide sequence ID" value="NZ_VDDC01000012.1"/>
</dbReference>
<protein>
    <submittedName>
        <fullName evidence="6">Dihydrodipicolinate synthase family protein</fullName>
    </submittedName>
</protein>
<keyword evidence="7" id="KW-1185">Reference proteome</keyword>
<evidence type="ECO:0000256" key="2">
    <source>
        <dbReference type="ARBA" id="ARBA00023239"/>
    </source>
</evidence>
<dbReference type="InterPro" id="IPR002220">
    <property type="entry name" value="DapA-like"/>
</dbReference>
<dbReference type="GO" id="GO:0008840">
    <property type="term" value="F:4-hydroxy-tetrahydrodipicolinate synthase activity"/>
    <property type="evidence" value="ECO:0007669"/>
    <property type="project" value="TreeGrafter"/>
</dbReference>
<dbReference type="Pfam" id="PF00701">
    <property type="entry name" value="DHDPS"/>
    <property type="match status" value="1"/>
</dbReference>
<evidence type="ECO:0000256" key="1">
    <source>
        <dbReference type="ARBA" id="ARBA00007592"/>
    </source>
</evidence>
<dbReference type="PANTHER" id="PTHR12128">
    <property type="entry name" value="DIHYDRODIPICOLINATE SYNTHASE"/>
    <property type="match status" value="1"/>
</dbReference>
<sequence length="295" mass="31123">MTMRGLSAFPITPTDAAGRPLPADLRRLILRLARAGVDSIGVLGSTGGYAYLEADQRREVLETALDAAGGRVPVIAGVGALRSDTSAALARHAADAGATGLLLAPMSYTPLTEDEVFGHFETVAGASDLPICIYNNPSTTHFTFSPALIARLASLPTVTAVKMPLPAGGDFAGQIAALRADLPPDFAIGYSGDWGCPDALLNHADGWFSVAAGLWPDQTLTLACAARAGDRPETARWQARFQPMWDLFQAHGSLRVVHACARLMDLTDAQPPRPILPLPDALTPRLRAAMHALDD</sequence>
<gene>
    <name evidence="6" type="ORF">FHD67_07780</name>
</gene>
<feature type="active site" description="Proton donor/acceptor" evidence="4">
    <location>
        <position position="134"/>
    </location>
</feature>